<dbReference type="EMBL" id="CP010802">
    <property type="protein sequence ID" value="ALC16811.1"/>
    <property type="molecule type" value="Genomic_DNA"/>
</dbReference>
<dbReference type="STRING" id="1603606.DSOUD_2044"/>
<dbReference type="GO" id="GO:0016810">
    <property type="term" value="F:hydrolase activity, acting on carbon-nitrogen (but not peptide) bonds"/>
    <property type="evidence" value="ECO:0007669"/>
    <property type="project" value="InterPro"/>
</dbReference>
<dbReference type="InterPro" id="IPR011330">
    <property type="entry name" value="Glyco_hydro/deAcase_b/a-brl"/>
</dbReference>
<dbReference type="AlphaFoldDB" id="A0A0M5IND9"/>
<dbReference type="Pfam" id="PF01522">
    <property type="entry name" value="Polysacc_deac_1"/>
    <property type="match status" value="1"/>
</dbReference>
<dbReference type="InterPro" id="IPR002509">
    <property type="entry name" value="NODB_dom"/>
</dbReference>
<dbReference type="Gene3D" id="3.20.20.370">
    <property type="entry name" value="Glycoside hydrolase/deacetylase"/>
    <property type="match status" value="1"/>
</dbReference>
<organism evidence="5 6">
    <name type="scientific">Desulfuromonas soudanensis</name>
    <dbReference type="NCBI Taxonomy" id="1603606"/>
    <lineage>
        <taxon>Bacteria</taxon>
        <taxon>Pseudomonadati</taxon>
        <taxon>Thermodesulfobacteriota</taxon>
        <taxon>Desulfuromonadia</taxon>
        <taxon>Desulfuromonadales</taxon>
        <taxon>Desulfuromonadaceae</taxon>
        <taxon>Desulfuromonas</taxon>
    </lineage>
</organism>
<accession>A0A0M5IND9</accession>
<dbReference type="GO" id="GO:0005576">
    <property type="term" value="C:extracellular region"/>
    <property type="evidence" value="ECO:0007669"/>
    <property type="project" value="UniProtKB-SubCell"/>
</dbReference>
<dbReference type="PATRIC" id="fig|1603606.3.peg.2209"/>
<proteinExistence type="predicted"/>
<dbReference type="GO" id="GO:0005975">
    <property type="term" value="P:carbohydrate metabolic process"/>
    <property type="evidence" value="ECO:0007669"/>
    <property type="project" value="InterPro"/>
</dbReference>
<sequence length="348" mass="38116">MSSGIRLAVFALILSLLATSALAGEANVFVYHRFGDDRYPSTNISIETFAAQLQLLKERDYTVLTLGEIVDRLRDGKALPERCAALTVDDAYTTFLSGAMPLLRRFGYPVTLFVNTDTVGGRGYLGWEELRGLAVEGVEIGNHTASHLYLLNRKAGEDPGSWRQRITADIRKAQRLLETELGRRPLLFAYPFGEYSPEVIEILKGEGYRGAAAQQSGVVSSGNDLFTLPRFPMGGPYATFEGFREKLAMRALPVTVLSPAGPVIEGEDPPTLRVRIEGRGIDLTRLRCFVQGQGEAAIVPDSAGGAGAYLVRAAAPLAGRRNKYTLTAPAKDGGRWYWFSQLWVNPTR</sequence>
<dbReference type="Proteomes" id="UP000057158">
    <property type="component" value="Chromosome"/>
</dbReference>
<dbReference type="InterPro" id="IPR051398">
    <property type="entry name" value="Polysacch_Deacetylase"/>
</dbReference>
<gene>
    <name evidence="5" type="ORF">DSOUD_2044</name>
</gene>
<evidence type="ECO:0000313" key="6">
    <source>
        <dbReference type="Proteomes" id="UP000057158"/>
    </source>
</evidence>
<dbReference type="RefSeq" id="WP_053550875.1">
    <property type="nucleotide sequence ID" value="NZ_CP010802.1"/>
</dbReference>
<feature type="signal peptide" evidence="3">
    <location>
        <begin position="1"/>
        <end position="23"/>
    </location>
</feature>
<evidence type="ECO:0000256" key="2">
    <source>
        <dbReference type="ARBA" id="ARBA00022729"/>
    </source>
</evidence>
<dbReference type="PANTHER" id="PTHR34216:SF3">
    <property type="entry name" value="POLY-BETA-1,6-N-ACETYL-D-GLUCOSAMINE N-DEACETYLASE"/>
    <property type="match status" value="1"/>
</dbReference>
<feature type="chain" id="PRO_5005803161" evidence="3">
    <location>
        <begin position="24"/>
        <end position="348"/>
    </location>
</feature>
<reference evidence="5 6" key="1">
    <citation type="submission" date="2015-07" db="EMBL/GenBank/DDBJ databases">
        <title>Isolation and Genomic Characterization of a Novel Halophilic Metal-Reducing Deltaproteobacterium from the Deep Subsurface.</title>
        <authorList>
            <person name="Badalamenti J.P."/>
            <person name="Summers Z.M."/>
            <person name="Gralnick J.A."/>
            <person name="Bond D.R."/>
        </authorList>
    </citation>
    <scope>NUCLEOTIDE SEQUENCE [LARGE SCALE GENOMIC DNA]</scope>
    <source>
        <strain evidence="5 6">WTL</strain>
    </source>
</reference>
<dbReference type="KEGG" id="des:DSOUD_2044"/>
<protein>
    <submittedName>
        <fullName evidence="5">Polysaccharide deacetylase</fullName>
    </submittedName>
</protein>
<evidence type="ECO:0000256" key="3">
    <source>
        <dbReference type="SAM" id="SignalP"/>
    </source>
</evidence>
<keyword evidence="6" id="KW-1185">Reference proteome</keyword>
<evidence type="ECO:0000313" key="5">
    <source>
        <dbReference type="EMBL" id="ALC16811.1"/>
    </source>
</evidence>
<keyword evidence="2 3" id="KW-0732">Signal</keyword>
<dbReference type="PANTHER" id="PTHR34216">
    <property type="match status" value="1"/>
</dbReference>
<evidence type="ECO:0000256" key="1">
    <source>
        <dbReference type="ARBA" id="ARBA00004613"/>
    </source>
</evidence>
<name>A0A0M5IND9_9BACT</name>
<feature type="domain" description="NodB homology" evidence="4">
    <location>
        <begin position="82"/>
        <end position="348"/>
    </location>
</feature>
<dbReference type="SUPFAM" id="SSF88713">
    <property type="entry name" value="Glycoside hydrolase/deacetylase"/>
    <property type="match status" value="1"/>
</dbReference>
<evidence type="ECO:0000259" key="4">
    <source>
        <dbReference type="PROSITE" id="PS51677"/>
    </source>
</evidence>
<dbReference type="OrthoDB" id="9776235at2"/>
<comment type="subcellular location">
    <subcellularLocation>
        <location evidence="1">Secreted</location>
    </subcellularLocation>
</comment>
<dbReference type="CDD" id="cd10973">
    <property type="entry name" value="CE4_DAC_u4_5s"/>
    <property type="match status" value="1"/>
</dbReference>
<dbReference type="PROSITE" id="PS51677">
    <property type="entry name" value="NODB"/>
    <property type="match status" value="1"/>
</dbReference>